<dbReference type="Pfam" id="PF09374">
    <property type="entry name" value="PG_binding_3"/>
    <property type="match status" value="1"/>
</dbReference>
<protein>
    <recommendedName>
        <fullName evidence="5">Secretion activator protein</fullName>
    </recommendedName>
</protein>
<dbReference type="SUPFAM" id="SSF53955">
    <property type="entry name" value="Lysozyme-like"/>
    <property type="match status" value="1"/>
</dbReference>
<reference evidence="3 4" key="1">
    <citation type="journal article" date="2011" name="Stand. Genomic Sci.">
        <title>Complete genome sequence of Desulfobulbus propionicus type strain (1pr3).</title>
        <authorList>
            <person name="Pagani I."/>
            <person name="Lapidus A."/>
            <person name="Nolan M."/>
            <person name="Lucas S."/>
            <person name="Hammon N."/>
            <person name="Deshpande S."/>
            <person name="Cheng J.F."/>
            <person name="Chertkov O."/>
            <person name="Davenport K."/>
            <person name="Tapia R."/>
            <person name="Han C."/>
            <person name="Goodwin L."/>
            <person name="Pitluck S."/>
            <person name="Liolios K."/>
            <person name="Mavromatis K."/>
            <person name="Ivanova N."/>
            <person name="Mikhailova N."/>
            <person name="Pati A."/>
            <person name="Chen A."/>
            <person name="Palaniappan K."/>
            <person name="Land M."/>
            <person name="Hauser L."/>
            <person name="Chang Y.J."/>
            <person name="Jeffries C.D."/>
            <person name="Detter J.C."/>
            <person name="Brambilla E."/>
            <person name="Kannan K.P."/>
            <person name="Djao O.D."/>
            <person name="Rohde M."/>
            <person name="Pukall R."/>
            <person name="Spring S."/>
            <person name="Goker M."/>
            <person name="Sikorski J."/>
            <person name="Woyke T."/>
            <person name="Bristow J."/>
            <person name="Eisen J.A."/>
            <person name="Markowitz V."/>
            <person name="Hugenholtz P."/>
            <person name="Kyrpides N.C."/>
            <person name="Klenk H.P."/>
        </authorList>
    </citation>
    <scope>NUCLEOTIDE SEQUENCE [LARGE SCALE GENOMIC DNA]</scope>
    <source>
        <strain evidence="4">ATCC 33891 / DSM 2032 / 1pr3</strain>
    </source>
</reference>
<accession>A0A7U3YNF1</accession>
<evidence type="ECO:0000259" key="2">
    <source>
        <dbReference type="Pfam" id="PF09374"/>
    </source>
</evidence>
<feature type="domain" description="TtsA-like Glycoside hydrolase family 108" evidence="1">
    <location>
        <begin position="8"/>
        <end position="102"/>
    </location>
</feature>
<dbReference type="InterPro" id="IPR023346">
    <property type="entry name" value="Lysozyme-like_dom_sf"/>
</dbReference>
<sequence>MSFARAFAATLQHEGGYSNNPKDKGGETYMGIARNKHPLWEGWPIIDACLHAGHALSLAPGLTDLVREFYRTEFWQPLSCDHIDVVSPEVAEELFEASVNCGPGNGTKFLQRALNALNARERFYPDLVVDGIMGPKTLQAVTMCLRKRSPRLLVRCQNGEQYLHYKAWSQHEDFPGVFGRT</sequence>
<evidence type="ECO:0008006" key="5">
    <source>
        <dbReference type="Google" id="ProtNLM"/>
    </source>
</evidence>
<dbReference type="InterPro" id="IPR008565">
    <property type="entry name" value="TtsA-like_GH18_dom"/>
</dbReference>
<evidence type="ECO:0000313" key="4">
    <source>
        <dbReference type="Proteomes" id="UP000006365"/>
    </source>
</evidence>
<evidence type="ECO:0000313" key="3">
    <source>
        <dbReference type="EMBL" id="ADW18588.1"/>
    </source>
</evidence>
<proteinExistence type="predicted"/>
<gene>
    <name evidence="3" type="ordered locus">Despr_2449</name>
</gene>
<evidence type="ECO:0000259" key="1">
    <source>
        <dbReference type="Pfam" id="PF05838"/>
    </source>
</evidence>
<name>A0A7U3YNF1_DESPD</name>
<dbReference type="AlphaFoldDB" id="A0A7U3YNF1"/>
<organism evidence="3 4">
    <name type="scientific">Desulfobulbus propionicus (strain ATCC 33891 / DSM 2032 / VKM B-1956 / 1pr3)</name>
    <dbReference type="NCBI Taxonomy" id="577650"/>
    <lineage>
        <taxon>Bacteria</taxon>
        <taxon>Pseudomonadati</taxon>
        <taxon>Thermodesulfobacteriota</taxon>
        <taxon>Desulfobulbia</taxon>
        <taxon>Desulfobulbales</taxon>
        <taxon>Desulfobulbaceae</taxon>
        <taxon>Desulfobulbus</taxon>
    </lineage>
</organism>
<feature type="domain" description="Peptidoglycan binding" evidence="2">
    <location>
        <begin position="106"/>
        <end position="155"/>
    </location>
</feature>
<keyword evidence="4" id="KW-1185">Reference proteome</keyword>
<dbReference type="Proteomes" id="UP000006365">
    <property type="component" value="Chromosome"/>
</dbReference>
<dbReference type="InterPro" id="IPR018537">
    <property type="entry name" value="Peptidoglycan-bd_3"/>
</dbReference>
<dbReference type="Pfam" id="PF05838">
    <property type="entry name" value="Glyco_hydro_108"/>
    <property type="match status" value="1"/>
</dbReference>
<dbReference type="RefSeq" id="WP_015725114.1">
    <property type="nucleotide sequence ID" value="NC_014972.1"/>
</dbReference>
<dbReference type="EMBL" id="CP002364">
    <property type="protein sequence ID" value="ADW18588.1"/>
    <property type="molecule type" value="Genomic_DNA"/>
</dbReference>
<dbReference type="Gene3D" id="1.20.141.10">
    <property type="entry name" value="Chitosanase, subunit A, domain 1"/>
    <property type="match status" value="1"/>
</dbReference>
<dbReference type="KEGG" id="dpr:Despr_2449"/>